<gene>
    <name evidence="3" type="ORF">CB5_LOCUS21419</name>
</gene>
<feature type="transmembrane region" description="Helical" evidence="2">
    <location>
        <begin position="12"/>
        <end position="31"/>
    </location>
</feature>
<organism evidence="3">
    <name type="scientific">Ananas comosus var. bracteatus</name>
    <name type="common">red pineapple</name>
    <dbReference type="NCBI Taxonomy" id="296719"/>
    <lineage>
        <taxon>Eukaryota</taxon>
        <taxon>Viridiplantae</taxon>
        <taxon>Streptophyta</taxon>
        <taxon>Embryophyta</taxon>
        <taxon>Tracheophyta</taxon>
        <taxon>Spermatophyta</taxon>
        <taxon>Magnoliopsida</taxon>
        <taxon>Liliopsida</taxon>
        <taxon>Poales</taxon>
        <taxon>Bromeliaceae</taxon>
        <taxon>Bromelioideae</taxon>
        <taxon>Ananas</taxon>
    </lineage>
</organism>
<name>A0A6V7Q5C6_ANACO</name>
<keyword evidence="2" id="KW-0472">Membrane</keyword>
<dbReference type="EMBL" id="LR862133">
    <property type="protein sequence ID" value="CAD1838208.1"/>
    <property type="molecule type" value="Genomic_DNA"/>
</dbReference>
<keyword evidence="2" id="KW-1133">Transmembrane helix</keyword>
<sequence length="134" mass="14394">MKSLAESLSKSHVGAGLLAGFFLVLLTYFTMSEQFAIRAPNLFLQRSTEHEVVSTPSAKDVEQGRGGEKSNQLVELKPICDTSNPGFCDMTGDVRILGSNSTVLYVLPPKSPILNLKSGKPEYELASTLSGSNS</sequence>
<evidence type="ECO:0000313" key="3">
    <source>
        <dbReference type="EMBL" id="CAD1838208.1"/>
    </source>
</evidence>
<dbReference type="AlphaFoldDB" id="A0A6V7Q5C6"/>
<reference evidence="3" key="1">
    <citation type="submission" date="2020-07" db="EMBL/GenBank/DDBJ databases">
        <authorList>
            <person name="Lin J."/>
        </authorList>
    </citation>
    <scope>NUCLEOTIDE SEQUENCE</scope>
</reference>
<feature type="region of interest" description="Disordered" evidence="1">
    <location>
        <begin position="48"/>
        <end position="70"/>
    </location>
</feature>
<accession>A0A6V7Q5C6</accession>
<evidence type="ECO:0000256" key="2">
    <source>
        <dbReference type="SAM" id="Phobius"/>
    </source>
</evidence>
<evidence type="ECO:0000256" key="1">
    <source>
        <dbReference type="SAM" id="MobiDB-lite"/>
    </source>
</evidence>
<feature type="compositionally biased region" description="Basic and acidic residues" evidence="1">
    <location>
        <begin position="59"/>
        <end position="68"/>
    </location>
</feature>
<protein>
    <submittedName>
        <fullName evidence="3">Uncharacterized protein</fullName>
    </submittedName>
</protein>
<proteinExistence type="predicted"/>
<keyword evidence="2" id="KW-0812">Transmembrane</keyword>